<evidence type="ECO:0000256" key="1">
    <source>
        <dbReference type="SAM" id="Phobius"/>
    </source>
</evidence>
<keyword evidence="1" id="KW-1133">Transmembrane helix</keyword>
<dbReference type="RefSeq" id="WP_121152212.1">
    <property type="nucleotide sequence ID" value="NZ_CP032829.1"/>
</dbReference>
<protein>
    <recommendedName>
        <fullName evidence="4">Phage holin family protein</fullName>
    </recommendedName>
</protein>
<keyword evidence="1" id="KW-0812">Transmembrane</keyword>
<accession>A0A494T8D8</accession>
<keyword evidence="3" id="KW-1185">Reference proteome</keyword>
<keyword evidence="1" id="KW-0472">Membrane</keyword>
<name>A0A494T8D8_SPHPE</name>
<proteinExistence type="predicted"/>
<dbReference type="Proteomes" id="UP000276254">
    <property type="component" value="Chromosome"/>
</dbReference>
<gene>
    <name evidence="2" type="ORF">D3Y57_05855</name>
</gene>
<dbReference type="KEGG" id="spha:D3Y57_05855"/>
<dbReference type="AlphaFoldDB" id="A0A494T8D8"/>
<dbReference type="InterPro" id="IPR009937">
    <property type="entry name" value="Phage_holin_3_6"/>
</dbReference>
<evidence type="ECO:0000313" key="2">
    <source>
        <dbReference type="EMBL" id="AYJ85587.1"/>
    </source>
</evidence>
<dbReference type="EMBL" id="CP032829">
    <property type="protein sequence ID" value="AYJ85587.1"/>
    <property type="molecule type" value="Genomic_DNA"/>
</dbReference>
<feature type="transmembrane region" description="Helical" evidence="1">
    <location>
        <begin position="94"/>
        <end position="112"/>
    </location>
</feature>
<organism evidence="2 3">
    <name type="scientific">Sphingomonas paeninsulae</name>
    <dbReference type="NCBI Taxonomy" id="2319844"/>
    <lineage>
        <taxon>Bacteria</taxon>
        <taxon>Pseudomonadati</taxon>
        <taxon>Pseudomonadota</taxon>
        <taxon>Alphaproteobacteria</taxon>
        <taxon>Sphingomonadales</taxon>
        <taxon>Sphingomonadaceae</taxon>
        <taxon>Sphingomonas</taxon>
    </lineage>
</organism>
<sequence>MPGETSDNSTAAAVSDAPRPSLGALFARLIQEGEAFIRAEVLLYRAQATRKAFSAGLIVALVCGALMLAQALIVAVLIGIILTIAPSVGMGRSVLIVAAVTLVLIAVCGFVARSKISALLKPEDAP</sequence>
<reference evidence="2 3" key="1">
    <citation type="submission" date="2018-09" db="EMBL/GenBank/DDBJ databases">
        <title>Sphingomonas peninsula sp. nov., isolated from fildes peninsula, Antarctic soil.</title>
        <authorList>
            <person name="Yingchao G."/>
        </authorList>
    </citation>
    <scope>NUCLEOTIDE SEQUENCE [LARGE SCALE GENOMIC DNA]</scope>
    <source>
        <strain evidence="2 3">YZ-8</strain>
    </source>
</reference>
<evidence type="ECO:0008006" key="4">
    <source>
        <dbReference type="Google" id="ProtNLM"/>
    </source>
</evidence>
<feature type="transmembrane region" description="Helical" evidence="1">
    <location>
        <begin position="55"/>
        <end position="82"/>
    </location>
</feature>
<evidence type="ECO:0000313" key="3">
    <source>
        <dbReference type="Proteomes" id="UP000276254"/>
    </source>
</evidence>
<dbReference type="Pfam" id="PF07332">
    <property type="entry name" value="Phage_holin_3_6"/>
    <property type="match status" value="1"/>
</dbReference>